<keyword evidence="2" id="KW-1185">Reference proteome</keyword>
<evidence type="ECO:0000313" key="2">
    <source>
        <dbReference type="Proteomes" id="UP000308600"/>
    </source>
</evidence>
<evidence type="ECO:0000313" key="1">
    <source>
        <dbReference type="EMBL" id="TFK66919.1"/>
    </source>
</evidence>
<proteinExistence type="predicted"/>
<gene>
    <name evidence="1" type="ORF">BDN72DRAFT_843617</name>
</gene>
<dbReference type="EMBL" id="ML208390">
    <property type="protein sequence ID" value="TFK66919.1"/>
    <property type="molecule type" value="Genomic_DNA"/>
</dbReference>
<reference evidence="1 2" key="1">
    <citation type="journal article" date="2019" name="Nat. Ecol. Evol.">
        <title>Megaphylogeny resolves global patterns of mushroom evolution.</title>
        <authorList>
            <person name="Varga T."/>
            <person name="Krizsan K."/>
            <person name="Foldi C."/>
            <person name="Dima B."/>
            <person name="Sanchez-Garcia M."/>
            <person name="Sanchez-Ramirez S."/>
            <person name="Szollosi G.J."/>
            <person name="Szarkandi J.G."/>
            <person name="Papp V."/>
            <person name="Albert L."/>
            <person name="Andreopoulos W."/>
            <person name="Angelini C."/>
            <person name="Antonin V."/>
            <person name="Barry K.W."/>
            <person name="Bougher N.L."/>
            <person name="Buchanan P."/>
            <person name="Buyck B."/>
            <person name="Bense V."/>
            <person name="Catcheside P."/>
            <person name="Chovatia M."/>
            <person name="Cooper J."/>
            <person name="Damon W."/>
            <person name="Desjardin D."/>
            <person name="Finy P."/>
            <person name="Geml J."/>
            <person name="Haridas S."/>
            <person name="Hughes K."/>
            <person name="Justo A."/>
            <person name="Karasinski D."/>
            <person name="Kautmanova I."/>
            <person name="Kiss B."/>
            <person name="Kocsube S."/>
            <person name="Kotiranta H."/>
            <person name="LaButti K.M."/>
            <person name="Lechner B.E."/>
            <person name="Liimatainen K."/>
            <person name="Lipzen A."/>
            <person name="Lukacs Z."/>
            <person name="Mihaltcheva S."/>
            <person name="Morgado L.N."/>
            <person name="Niskanen T."/>
            <person name="Noordeloos M.E."/>
            <person name="Ohm R.A."/>
            <person name="Ortiz-Santana B."/>
            <person name="Ovrebo C."/>
            <person name="Racz N."/>
            <person name="Riley R."/>
            <person name="Savchenko A."/>
            <person name="Shiryaev A."/>
            <person name="Soop K."/>
            <person name="Spirin V."/>
            <person name="Szebenyi C."/>
            <person name="Tomsovsky M."/>
            <person name="Tulloss R.E."/>
            <person name="Uehling J."/>
            <person name="Grigoriev I.V."/>
            <person name="Vagvolgyi C."/>
            <person name="Papp T."/>
            <person name="Martin F.M."/>
            <person name="Miettinen O."/>
            <person name="Hibbett D.S."/>
            <person name="Nagy L.G."/>
        </authorList>
    </citation>
    <scope>NUCLEOTIDE SEQUENCE [LARGE SCALE GENOMIC DNA]</scope>
    <source>
        <strain evidence="1 2">NL-1719</strain>
    </source>
</reference>
<organism evidence="1 2">
    <name type="scientific">Pluteus cervinus</name>
    <dbReference type="NCBI Taxonomy" id="181527"/>
    <lineage>
        <taxon>Eukaryota</taxon>
        <taxon>Fungi</taxon>
        <taxon>Dikarya</taxon>
        <taxon>Basidiomycota</taxon>
        <taxon>Agaricomycotina</taxon>
        <taxon>Agaricomycetes</taxon>
        <taxon>Agaricomycetidae</taxon>
        <taxon>Agaricales</taxon>
        <taxon>Pluteineae</taxon>
        <taxon>Pluteaceae</taxon>
        <taxon>Pluteus</taxon>
    </lineage>
</organism>
<protein>
    <submittedName>
        <fullName evidence="1">Uncharacterized protein</fullName>
    </submittedName>
</protein>
<sequence length="589" mass="67072">MSVNEVTPLAPVAGMNDLPVELILKVIELDEYKNLWILGQLSRYINSVATSCHFNQGPDRHHLDSLILHFDGKRTTIPSECTALNAKIIPIQPPADILTILSIAFNIQTLGKFVWVFTGLASARSSSGPSPDVELSKHYRRLTMFLGRLTRIDQIYLDFKGDTQKPSYPHPSFDLRLDRWTVAMTDLLNVCTEKLKTNPKGAEEFQMEGGLPMIQRSYEIERSWPKLLGVGVAGFFTTAPRRNPTLCGSSWYMTRLRRSQLTEADRGILLSPAARSISGSTQKFKISFNALLHPPLCEWTYQLISSASITSLILENLSYHSDWWDIIPSWLAPVLQHLEDLTIRNCEFIQPRSLARLLQSLPRLKQCHIDLRLHNRQRQAVSCDLPPNLTTFVAPSEFIHLIRPKGCQVWKQRFKKPGSLTTLRIAVSCTWSGCKYHRGTCQTHVKEILQAYFNEPWIILDIQRASQSYYSHVFSPLEQHSRGLGREEKVLNIVAGFVKELVMSEENMKWIMERERERFLGVLGVFRGLKVFTVATSTTVNSATNRTEWMGGQESIDPGFFGQMKSACESLETIQLEAVERNIVLHDFR</sequence>
<accession>A0ACD3ANT6</accession>
<dbReference type="Proteomes" id="UP000308600">
    <property type="component" value="Unassembled WGS sequence"/>
</dbReference>
<name>A0ACD3ANT6_9AGAR</name>